<organism evidence="1 2">
    <name type="scientific">Piloderma croceum (strain F 1598)</name>
    <dbReference type="NCBI Taxonomy" id="765440"/>
    <lineage>
        <taxon>Eukaryota</taxon>
        <taxon>Fungi</taxon>
        <taxon>Dikarya</taxon>
        <taxon>Basidiomycota</taxon>
        <taxon>Agaricomycotina</taxon>
        <taxon>Agaricomycetes</taxon>
        <taxon>Agaricomycetidae</taxon>
        <taxon>Atheliales</taxon>
        <taxon>Atheliaceae</taxon>
        <taxon>Piloderma</taxon>
    </lineage>
</organism>
<protein>
    <submittedName>
        <fullName evidence="1">Uncharacterized protein</fullName>
    </submittedName>
</protein>
<accession>A0A0C3BDM5</accession>
<dbReference type="HOGENOM" id="CLU_2386958_0_0_1"/>
<dbReference type="EMBL" id="KN832987">
    <property type="protein sequence ID" value="KIM84423.1"/>
    <property type="molecule type" value="Genomic_DNA"/>
</dbReference>
<reference evidence="1 2" key="1">
    <citation type="submission" date="2014-04" db="EMBL/GenBank/DDBJ databases">
        <authorList>
            <consortium name="DOE Joint Genome Institute"/>
            <person name="Kuo A."/>
            <person name="Tarkka M."/>
            <person name="Buscot F."/>
            <person name="Kohler A."/>
            <person name="Nagy L.G."/>
            <person name="Floudas D."/>
            <person name="Copeland A."/>
            <person name="Barry K.W."/>
            <person name="Cichocki N."/>
            <person name="Veneault-Fourrey C."/>
            <person name="LaButti K."/>
            <person name="Lindquist E.A."/>
            <person name="Lipzen A."/>
            <person name="Lundell T."/>
            <person name="Morin E."/>
            <person name="Murat C."/>
            <person name="Sun H."/>
            <person name="Tunlid A."/>
            <person name="Henrissat B."/>
            <person name="Grigoriev I.V."/>
            <person name="Hibbett D.S."/>
            <person name="Martin F."/>
            <person name="Nordberg H.P."/>
            <person name="Cantor M.N."/>
            <person name="Hua S.X."/>
        </authorList>
    </citation>
    <scope>NUCLEOTIDE SEQUENCE [LARGE SCALE GENOMIC DNA]</scope>
    <source>
        <strain evidence="1 2">F 1598</strain>
    </source>
</reference>
<gene>
    <name evidence="1" type="ORF">PILCRDRAFT_382365</name>
</gene>
<dbReference type="InParanoid" id="A0A0C3BDM5"/>
<name>A0A0C3BDM5_PILCF</name>
<evidence type="ECO:0000313" key="2">
    <source>
        <dbReference type="Proteomes" id="UP000054166"/>
    </source>
</evidence>
<dbReference type="Proteomes" id="UP000054166">
    <property type="component" value="Unassembled WGS sequence"/>
</dbReference>
<proteinExistence type="predicted"/>
<keyword evidence="2" id="KW-1185">Reference proteome</keyword>
<sequence length="94" mass="10443">MVIIAWSSVLHPVPLQTRQRPPVLCQIKIKDGTDHEREKFQKTLQSGHTPVIYLGRDNFQAALLEQTAFCSRGQFTIADIQNCGLLRLVQGGGG</sequence>
<reference evidence="2" key="2">
    <citation type="submission" date="2015-01" db="EMBL/GenBank/DDBJ databases">
        <title>Evolutionary Origins and Diversification of the Mycorrhizal Mutualists.</title>
        <authorList>
            <consortium name="DOE Joint Genome Institute"/>
            <consortium name="Mycorrhizal Genomics Consortium"/>
            <person name="Kohler A."/>
            <person name="Kuo A."/>
            <person name="Nagy L.G."/>
            <person name="Floudas D."/>
            <person name="Copeland A."/>
            <person name="Barry K.W."/>
            <person name="Cichocki N."/>
            <person name="Veneault-Fourrey C."/>
            <person name="LaButti K."/>
            <person name="Lindquist E.A."/>
            <person name="Lipzen A."/>
            <person name="Lundell T."/>
            <person name="Morin E."/>
            <person name="Murat C."/>
            <person name="Riley R."/>
            <person name="Ohm R."/>
            <person name="Sun H."/>
            <person name="Tunlid A."/>
            <person name="Henrissat B."/>
            <person name="Grigoriev I.V."/>
            <person name="Hibbett D.S."/>
            <person name="Martin F."/>
        </authorList>
    </citation>
    <scope>NUCLEOTIDE SEQUENCE [LARGE SCALE GENOMIC DNA]</scope>
    <source>
        <strain evidence="2">F 1598</strain>
    </source>
</reference>
<evidence type="ECO:0000313" key="1">
    <source>
        <dbReference type="EMBL" id="KIM84423.1"/>
    </source>
</evidence>
<dbReference type="AlphaFoldDB" id="A0A0C3BDM5"/>